<sequence length="252" mass="27667">MPEKDNQFLPLGICQKLFDFIINSLIAPGLKRVTLGHPLPHQDSIKVPVDDCSISGLGSMEEQQPLNGVKPNGASSLRNRAHGKSPVDLGSEIQINFLETDELENWTSVDELGSSVHVSKMDGPIDTGAQAQLVNSDEKEVPLVEGFDISKVSPAQGKSSQEIEPIFTTTGRPKGPKKSVTLKDMTEEEKRRQKGKNIVSEDLTLATEPEATQMKPPAKQSRPRFTVGANINEKSDEFIKSRKEAMRNPRNS</sequence>
<accession>A0A2N9GF67</accession>
<evidence type="ECO:0000256" key="1">
    <source>
        <dbReference type="SAM" id="MobiDB-lite"/>
    </source>
</evidence>
<feature type="compositionally biased region" description="Basic and acidic residues" evidence="1">
    <location>
        <begin position="233"/>
        <end position="252"/>
    </location>
</feature>
<feature type="region of interest" description="Disordered" evidence="1">
    <location>
        <begin position="166"/>
        <end position="252"/>
    </location>
</feature>
<dbReference type="EMBL" id="OIVN01001798">
    <property type="protein sequence ID" value="SPC97774.1"/>
    <property type="molecule type" value="Genomic_DNA"/>
</dbReference>
<organism evidence="2">
    <name type="scientific">Fagus sylvatica</name>
    <name type="common">Beechnut</name>
    <dbReference type="NCBI Taxonomy" id="28930"/>
    <lineage>
        <taxon>Eukaryota</taxon>
        <taxon>Viridiplantae</taxon>
        <taxon>Streptophyta</taxon>
        <taxon>Embryophyta</taxon>
        <taxon>Tracheophyta</taxon>
        <taxon>Spermatophyta</taxon>
        <taxon>Magnoliopsida</taxon>
        <taxon>eudicotyledons</taxon>
        <taxon>Gunneridae</taxon>
        <taxon>Pentapetalae</taxon>
        <taxon>rosids</taxon>
        <taxon>fabids</taxon>
        <taxon>Fagales</taxon>
        <taxon>Fagaceae</taxon>
        <taxon>Fagus</taxon>
    </lineage>
</organism>
<reference evidence="2" key="1">
    <citation type="submission" date="2018-02" db="EMBL/GenBank/DDBJ databases">
        <authorList>
            <person name="Cohen D.B."/>
            <person name="Kent A.D."/>
        </authorList>
    </citation>
    <scope>NUCLEOTIDE SEQUENCE</scope>
</reference>
<name>A0A2N9GF67_FAGSY</name>
<dbReference type="AlphaFoldDB" id="A0A2N9GF67"/>
<protein>
    <submittedName>
        <fullName evidence="2">Uncharacterized protein</fullName>
    </submittedName>
</protein>
<gene>
    <name evidence="2" type="ORF">FSB_LOCUS25656</name>
</gene>
<feature type="region of interest" description="Disordered" evidence="1">
    <location>
        <begin position="56"/>
        <end position="85"/>
    </location>
</feature>
<proteinExistence type="predicted"/>
<evidence type="ECO:0000313" key="2">
    <source>
        <dbReference type="EMBL" id="SPC97774.1"/>
    </source>
</evidence>